<dbReference type="Proteomes" id="UP000741863">
    <property type="component" value="Unassembled WGS sequence"/>
</dbReference>
<accession>A0ABS2PB00</accession>
<organism evidence="2 3">
    <name type="scientific">Geomicrobium sediminis</name>
    <dbReference type="NCBI Taxonomy" id="1347788"/>
    <lineage>
        <taxon>Bacteria</taxon>
        <taxon>Bacillati</taxon>
        <taxon>Bacillota</taxon>
        <taxon>Bacilli</taxon>
        <taxon>Bacillales</taxon>
        <taxon>Geomicrobium</taxon>
    </lineage>
</organism>
<evidence type="ECO:0000313" key="2">
    <source>
        <dbReference type="EMBL" id="MBM7632504.1"/>
    </source>
</evidence>
<protein>
    <recommendedName>
        <fullName evidence="1">NERD domain-containing protein</fullName>
    </recommendedName>
</protein>
<keyword evidence="3" id="KW-1185">Reference proteome</keyword>
<feature type="domain" description="NERD" evidence="1">
    <location>
        <begin position="33"/>
        <end position="149"/>
    </location>
</feature>
<evidence type="ECO:0000313" key="3">
    <source>
        <dbReference type="Proteomes" id="UP000741863"/>
    </source>
</evidence>
<reference evidence="2 3" key="1">
    <citation type="submission" date="2021-01" db="EMBL/GenBank/DDBJ databases">
        <title>Genomic Encyclopedia of Type Strains, Phase IV (KMG-IV): sequencing the most valuable type-strain genomes for metagenomic binning, comparative biology and taxonomic classification.</title>
        <authorList>
            <person name="Goeker M."/>
        </authorList>
    </citation>
    <scope>NUCLEOTIDE SEQUENCE [LARGE SCALE GENOMIC DNA]</scope>
    <source>
        <strain evidence="2 3">DSM 25540</strain>
    </source>
</reference>
<proteinExistence type="predicted"/>
<comment type="caution">
    <text evidence="2">The sequence shown here is derived from an EMBL/GenBank/DDBJ whole genome shotgun (WGS) entry which is preliminary data.</text>
</comment>
<dbReference type="Pfam" id="PF08378">
    <property type="entry name" value="NERD"/>
    <property type="match status" value="1"/>
</dbReference>
<evidence type="ECO:0000259" key="1">
    <source>
        <dbReference type="PROSITE" id="PS50965"/>
    </source>
</evidence>
<dbReference type="RefSeq" id="WP_204696793.1">
    <property type="nucleotide sequence ID" value="NZ_JAFBEC010000004.1"/>
</dbReference>
<dbReference type="InterPro" id="IPR011528">
    <property type="entry name" value="NERD"/>
</dbReference>
<gene>
    <name evidence="2" type="ORF">JOD17_001598</name>
</gene>
<sequence>MLINETLLQLQALEKRCFDYVPALHSDIEKFKAGLNGETQLYNLLNAIQFPHWQVLHNKRLPSYEPYYFQLDLIVLTSDTVYLFDTKQMKGHIHFHDDETVTKTSGNETETLNNPIHQVKRHERLFQTFLHQQRITAPITIRPYVVLTSPYTELSYPPRLQEEIQRYVIRAEAIPKLLSNVHDPMTGHGKIAKITSLINTNHRPKWRNVLHDYNLTYANLRLGLPCSQCDHIPVERASNHVRFYCKKCQTYSYDNIQAGLVDYALLINRYCTNKEARQFSNIQDRHTMLRSLQKMSHYNRYKNNKTYYRLILPWEQK</sequence>
<dbReference type="PROSITE" id="PS50965">
    <property type="entry name" value="NERD"/>
    <property type="match status" value="1"/>
</dbReference>
<name>A0ABS2PB00_9BACL</name>
<dbReference type="EMBL" id="JAFBEC010000004">
    <property type="protein sequence ID" value="MBM7632504.1"/>
    <property type="molecule type" value="Genomic_DNA"/>
</dbReference>